<reference evidence="1" key="1">
    <citation type="journal article" date="2015" name="Nature">
        <title>Complex archaea that bridge the gap between prokaryotes and eukaryotes.</title>
        <authorList>
            <person name="Spang A."/>
            <person name="Saw J.H."/>
            <person name="Jorgensen S.L."/>
            <person name="Zaremba-Niedzwiedzka K."/>
            <person name="Martijn J."/>
            <person name="Lind A.E."/>
            <person name="van Eijk R."/>
            <person name="Schleper C."/>
            <person name="Guy L."/>
            <person name="Ettema T.J."/>
        </authorList>
    </citation>
    <scope>NUCLEOTIDE SEQUENCE</scope>
</reference>
<gene>
    <name evidence="1" type="ORF">LCGC14_2056040</name>
</gene>
<dbReference type="AlphaFoldDB" id="A0A0F9H128"/>
<feature type="non-terminal residue" evidence="1">
    <location>
        <position position="28"/>
    </location>
</feature>
<proteinExistence type="predicted"/>
<organism evidence="1">
    <name type="scientific">marine sediment metagenome</name>
    <dbReference type="NCBI Taxonomy" id="412755"/>
    <lineage>
        <taxon>unclassified sequences</taxon>
        <taxon>metagenomes</taxon>
        <taxon>ecological metagenomes</taxon>
    </lineage>
</organism>
<protein>
    <submittedName>
        <fullName evidence="1">Uncharacterized protein</fullName>
    </submittedName>
</protein>
<comment type="caution">
    <text evidence="1">The sequence shown here is derived from an EMBL/GenBank/DDBJ whole genome shotgun (WGS) entry which is preliminary data.</text>
</comment>
<dbReference type="EMBL" id="LAZR01024383">
    <property type="protein sequence ID" value="KKL75320.1"/>
    <property type="molecule type" value="Genomic_DNA"/>
</dbReference>
<sequence>MPEKGKQEIQRIKEIESINLATDDIRDL</sequence>
<name>A0A0F9H128_9ZZZZ</name>
<accession>A0A0F9H128</accession>
<evidence type="ECO:0000313" key="1">
    <source>
        <dbReference type="EMBL" id="KKL75320.1"/>
    </source>
</evidence>